<dbReference type="PANTHER" id="PTHR11986">
    <property type="entry name" value="AMINOTRANSFERASE CLASS III"/>
    <property type="match status" value="1"/>
</dbReference>
<dbReference type="OrthoDB" id="5419315at2759"/>
<dbReference type="SUPFAM" id="SSF53383">
    <property type="entry name" value="PLP-dependent transferases"/>
    <property type="match status" value="1"/>
</dbReference>
<dbReference type="InterPro" id="IPR005814">
    <property type="entry name" value="Aminotrans_3"/>
</dbReference>
<name>A0A251JSQ3_MANES</name>
<dbReference type="FunFam" id="3.40.640.10:FF:000280">
    <property type="entry name" value="Acetylornithine aminotransferase, mitochondrial"/>
    <property type="match status" value="1"/>
</dbReference>
<dbReference type="CDD" id="cd00610">
    <property type="entry name" value="OAT_like"/>
    <property type="match status" value="1"/>
</dbReference>
<dbReference type="GO" id="GO:0006526">
    <property type="term" value="P:L-arginine biosynthetic process"/>
    <property type="evidence" value="ECO:0007669"/>
    <property type="project" value="UniProtKB-UniPathway"/>
</dbReference>
<dbReference type="NCBIfam" id="NF002325">
    <property type="entry name" value="PRK01278.1"/>
    <property type="match status" value="1"/>
</dbReference>
<dbReference type="Gramene" id="Manes.11G063000.3.v8.1">
    <property type="protein sequence ID" value="Manes.11G063000.3.v8.1.CDS"/>
    <property type="gene ID" value="Manes.11G063000.v8.1"/>
</dbReference>
<evidence type="ECO:0000313" key="2">
    <source>
        <dbReference type="Proteomes" id="UP000091857"/>
    </source>
</evidence>
<dbReference type="STRING" id="3983.A0A251JSV5"/>
<dbReference type="InterPro" id="IPR015424">
    <property type="entry name" value="PyrdxlP-dep_Trfase"/>
</dbReference>
<comment type="caution">
    <text evidence="1">The sequence shown here is derived from an EMBL/GenBank/DDBJ whole genome shotgun (WGS) entry which is preliminary data.</text>
</comment>
<dbReference type="PROSITE" id="PS00600">
    <property type="entry name" value="AA_TRANSFER_CLASS_3"/>
    <property type="match status" value="1"/>
</dbReference>
<proteinExistence type="inferred from homology"/>
<dbReference type="InterPro" id="IPR015422">
    <property type="entry name" value="PyrdxlP-dep_Trfase_small"/>
</dbReference>
<sequence>MTNILVFFSYSKTLLILGFIFLLNIEKIHCDIGVGGRRGRVEAADASTTKVFDITTYGAKGDDKTDCTMAFMKAWKDSCKNDGPAKIRVPKGTFMTAPITFQGPCKSTKPIIVEVQGTVKGTNDLSKYTEDTWFLFEKINGVVLTGGGTFDGQGSSVWKNTDCEKKKDCGRLPTSIKFQGVTNAVVSEITSINSKHFHFHITDCTNFKASNLNIVASGESPNTDGMHISDTNGVVVTNSKIGTGDDCISIGQGVTNAAISKIFCGPGHGLSIGSLGKYKNEADVKDVTISDCTLFNTTNGLRIKTWADSPPSAASSITFKDIIMKSVKNPIIIDQKYGSRSSTKPSRVKISNVHYNNIRGTSTSKVAVNFLCSPSVPCEKIELDDVDLTYTGIKKSKSPISASCVNAKVTFIGAHPPGCE</sequence>
<gene>
    <name evidence="1" type="ORF">MANES_11G050405v8</name>
</gene>
<dbReference type="GO" id="GO:0030170">
    <property type="term" value="F:pyridoxal phosphate binding"/>
    <property type="evidence" value="ECO:0000318"/>
    <property type="project" value="GO_Central"/>
</dbReference>
<keyword evidence="2" id="KW-1185">Reference proteome</keyword>
<dbReference type="PANTHER" id="PTHR11986:SF79">
    <property type="entry name" value="ACETYLORNITHINE AMINOTRANSFERASE, MITOCHONDRIAL"/>
    <property type="match status" value="1"/>
</dbReference>
<dbReference type="GO" id="GO:0042802">
    <property type="term" value="F:identical protein binding"/>
    <property type="evidence" value="ECO:0000318"/>
    <property type="project" value="GO_Central"/>
</dbReference>
<evidence type="ECO:0000313" key="1">
    <source>
        <dbReference type="EMBL" id="OAY36956.2"/>
    </source>
</evidence>
<dbReference type="InterPro" id="IPR004636">
    <property type="entry name" value="AcOrn/SuccOrn_fam"/>
</dbReference>
<dbReference type="UniPathway" id="UPA00068">
    <property type="reaction ID" value="UER00109"/>
</dbReference>
<dbReference type="InterPro" id="IPR015421">
    <property type="entry name" value="PyrdxlP-dep_Trfase_major"/>
</dbReference>
<dbReference type="Proteomes" id="UP000091857">
    <property type="component" value="Chromosome 11"/>
</dbReference>
<reference evidence="2" key="1">
    <citation type="journal article" date="2016" name="Nat. Biotechnol.">
        <title>Sequencing wild and cultivated cassava and related species reveals extensive interspecific hybridization and genetic diversity.</title>
        <authorList>
            <person name="Bredeson J.V."/>
            <person name="Lyons J.B."/>
            <person name="Prochnik S.E."/>
            <person name="Wu G.A."/>
            <person name="Ha C.M."/>
            <person name="Edsinger-Gonzales E."/>
            <person name="Grimwood J."/>
            <person name="Schmutz J."/>
            <person name="Rabbi I.Y."/>
            <person name="Egesi C."/>
            <person name="Nauluvula P."/>
            <person name="Lebot V."/>
            <person name="Ndunguru J."/>
            <person name="Mkamilo G."/>
            <person name="Bart R.S."/>
            <person name="Setter T.L."/>
            <person name="Gleadow R.M."/>
            <person name="Kulakow P."/>
            <person name="Ferguson M.E."/>
            <person name="Rounsley S."/>
            <person name="Rokhsar D.S."/>
        </authorList>
    </citation>
    <scope>NUCLEOTIDE SEQUENCE [LARGE SCALE GENOMIC DNA]</scope>
    <source>
        <strain evidence="2">cv. AM560-2</strain>
    </source>
</reference>
<dbReference type="OMA" id="VYSSMDR"/>
<dbReference type="GO" id="GO:0003992">
    <property type="term" value="F:N2-acetyl-L-ornithine:2-oxoglutarate 5-aminotransferase activity"/>
    <property type="evidence" value="ECO:0007669"/>
    <property type="project" value="UniProtKB-EC"/>
</dbReference>
<dbReference type="GO" id="GO:0005739">
    <property type="term" value="C:mitochondrion"/>
    <property type="evidence" value="ECO:0007669"/>
    <property type="project" value="UniProtKB-SubCell"/>
</dbReference>
<dbReference type="HAMAP" id="MF_01107">
    <property type="entry name" value="ArgD_aminotrans_3"/>
    <property type="match status" value="1"/>
</dbReference>
<dbReference type="PIRSF" id="PIRSF000521">
    <property type="entry name" value="Transaminase_4ab_Lys_Orn"/>
    <property type="match status" value="1"/>
</dbReference>
<dbReference type="Pfam" id="PF00202">
    <property type="entry name" value="Aminotran_3"/>
    <property type="match status" value="1"/>
</dbReference>
<dbReference type="NCBIfam" id="TIGR00707">
    <property type="entry name" value="argD"/>
    <property type="match status" value="1"/>
</dbReference>
<dbReference type="Gene3D" id="3.40.640.10">
    <property type="entry name" value="Type I PLP-dependent aspartate aminotransferase-like (Major domain)"/>
    <property type="match status" value="1"/>
</dbReference>
<protein>
    <submittedName>
        <fullName evidence="1">Uncharacterized protein</fullName>
    </submittedName>
</protein>
<dbReference type="InterPro" id="IPR050103">
    <property type="entry name" value="Class-III_PLP-dep_AT"/>
</dbReference>
<dbReference type="InterPro" id="IPR049704">
    <property type="entry name" value="Aminotrans_3_PPA_site"/>
</dbReference>
<accession>A0A251JSQ3</accession>
<dbReference type="EMBL" id="CM004397">
    <property type="protein sequence ID" value="OAY36956.2"/>
    <property type="molecule type" value="Genomic_DNA"/>
</dbReference>
<dbReference type="Gene3D" id="3.90.1150.10">
    <property type="entry name" value="Aspartate Aminotransferase, domain 1"/>
    <property type="match status" value="1"/>
</dbReference>
<organism evidence="1 2">
    <name type="scientific">Manihot esculenta</name>
    <name type="common">Cassava</name>
    <name type="synonym">Jatropha manihot</name>
    <dbReference type="NCBI Taxonomy" id="3983"/>
    <lineage>
        <taxon>Eukaryota</taxon>
        <taxon>Viridiplantae</taxon>
        <taxon>Streptophyta</taxon>
        <taxon>Embryophyta</taxon>
        <taxon>Tracheophyta</taxon>
        <taxon>Spermatophyta</taxon>
        <taxon>Magnoliopsida</taxon>
        <taxon>eudicotyledons</taxon>
        <taxon>Gunneridae</taxon>
        <taxon>Pentapetalae</taxon>
        <taxon>rosids</taxon>
        <taxon>fabids</taxon>
        <taxon>Malpighiales</taxon>
        <taxon>Euphorbiaceae</taxon>
        <taxon>Crotonoideae</taxon>
        <taxon>Manihoteae</taxon>
        <taxon>Manihot</taxon>
    </lineage>
</organism>